<feature type="compositionally biased region" description="Low complexity" evidence="3">
    <location>
        <begin position="159"/>
        <end position="181"/>
    </location>
</feature>
<feature type="domain" description="BCNT-C" evidence="4">
    <location>
        <begin position="266"/>
        <end position="347"/>
    </location>
</feature>
<feature type="compositionally biased region" description="Low complexity" evidence="3">
    <location>
        <begin position="22"/>
        <end position="39"/>
    </location>
</feature>
<dbReference type="EMBL" id="JBHFEH010000021">
    <property type="protein sequence ID" value="KAL2053411.1"/>
    <property type="molecule type" value="Genomic_DNA"/>
</dbReference>
<protein>
    <recommendedName>
        <fullName evidence="2">SWR1-complex protein 5</fullName>
    </recommendedName>
</protein>
<organism evidence="5 6">
    <name type="scientific">Lepraria finkii</name>
    <dbReference type="NCBI Taxonomy" id="1340010"/>
    <lineage>
        <taxon>Eukaryota</taxon>
        <taxon>Fungi</taxon>
        <taxon>Dikarya</taxon>
        <taxon>Ascomycota</taxon>
        <taxon>Pezizomycotina</taxon>
        <taxon>Lecanoromycetes</taxon>
        <taxon>OSLEUM clade</taxon>
        <taxon>Lecanoromycetidae</taxon>
        <taxon>Lecanorales</taxon>
        <taxon>Lecanorineae</taxon>
        <taxon>Stereocaulaceae</taxon>
        <taxon>Lepraria</taxon>
    </lineage>
</organism>
<gene>
    <name evidence="5" type="ORF">ABVK25_006405</name>
</gene>
<feature type="compositionally biased region" description="Acidic residues" evidence="3">
    <location>
        <begin position="85"/>
        <end position="94"/>
    </location>
</feature>
<feature type="compositionally biased region" description="Basic residues" evidence="3">
    <location>
        <begin position="68"/>
        <end position="78"/>
    </location>
</feature>
<evidence type="ECO:0000256" key="1">
    <source>
        <dbReference type="ARBA" id="ARBA00010465"/>
    </source>
</evidence>
<feature type="region of interest" description="Disordered" evidence="3">
    <location>
        <begin position="1"/>
        <end position="197"/>
    </location>
</feature>
<evidence type="ECO:0000259" key="4">
    <source>
        <dbReference type="PROSITE" id="PS51279"/>
    </source>
</evidence>
<dbReference type="Pfam" id="PF07572">
    <property type="entry name" value="BCNT"/>
    <property type="match status" value="1"/>
</dbReference>
<feature type="compositionally biased region" description="Polar residues" evidence="3">
    <location>
        <begin position="147"/>
        <end position="156"/>
    </location>
</feature>
<name>A0ABR4B6C4_9LECA</name>
<keyword evidence="6" id="KW-1185">Reference proteome</keyword>
<dbReference type="InterPro" id="IPR027124">
    <property type="entry name" value="Swc5/CFDP1/2"/>
</dbReference>
<evidence type="ECO:0000256" key="2">
    <source>
        <dbReference type="ARBA" id="ARBA00019138"/>
    </source>
</evidence>
<dbReference type="InterPro" id="IPR011421">
    <property type="entry name" value="BCNT-C"/>
</dbReference>
<proteinExistence type="inferred from homology"/>
<feature type="compositionally biased region" description="Acidic residues" evidence="3">
    <location>
        <begin position="8"/>
        <end position="21"/>
    </location>
</feature>
<evidence type="ECO:0000313" key="6">
    <source>
        <dbReference type="Proteomes" id="UP001590951"/>
    </source>
</evidence>
<feature type="region of interest" description="Disordered" evidence="3">
    <location>
        <begin position="240"/>
        <end position="260"/>
    </location>
</feature>
<accession>A0ABR4B6C4</accession>
<evidence type="ECO:0000256" key="3">
    <source>
        <dbReference type="SAM" id="MobiDB-lite"/>
    </source>
</evidence>
<comment type="similarity">
    <text evidence="1">Belongs to the SWC5 family.</text>
</comment>
<dbReference type="PROSITE" id="PS51279">
    <property type="entry name" value="BCNT_C"/>
    <property type="match status" value="1"/>
</dbReference>
<dbReference type="PANTHER" id="PTHR48407:SF1">
    <property type="entry name" value="CRANIOFACIAL DEVELOPMENT PROTEIN 1"/>
    <property type="match status" value="1"/>
</dbReference>
<reference evidence="5 6" key="1">
    <citation type="submission" date="2024-09" db="EMBL/GenBank/DDBJ databases">
        <title>Rethinking Asexuality: The Enigmatic Case of Functional Sexual Genes in Lepraria (Stereocaulaceae).</title>
        <authorList>
            <person name="Doellman M."/>
            <person name="Sun Y."/>
            <person name="Barcenas-Pena A."/>
            <person name="Lumbsch H.T."/>
            <person name="Grewe F."/>
        </authorList>
    </citation>
    <scope>NUCLEOTIDE SEQUENCE [LARGE SCALE GENOMIC DNA]</scope>
    <source>
        <strain evidence="5 6">Grewe 0041</strain>
    </source>
</reference>
<comment type="caution">
    <text evidence="5">The sequence shown here is derived from an EMBL/GenBank/DDBJ whole genome shotgun (WGS) entry which is preliminary data.</text>
</comment>
<dbReference type="Proteomes" id="UP001590951">
    <property type="component" value="Unassembled WGS sequence"/>
</dbReference>
<evidence type="ECO:0000313" key="5">
    <source>
        <dbReference type="EMBL" id="KAL2053411.1"/>
    </source>
</evidence>
<dbReference type="PANTHER" id="PTHR48407">
    <property type="entry name" value="CRANIOFACIAL DEVELOPMENT PROTEIN 1"/>
    <property type="match status" value="1"/>
</dbReference>
<feature type="compositionally biased region" description="Basic and acidic residues" evidence="3">
    <location>
        <begin position="49"/>
        <end position="60"/>
    </location>
</feature>
<sequence length="349" mass="37092">MPPLPPPAEEEDYDSAADSDFDASLSPSSADDSGASDVETATKTKKRKIDADGNVERGSGDEGIVAQGKKKKKWKGKGKAKEGEEVGVEDEGEDGPVGVRVKLRSGRGGEESKNKPLAKTTGATIDIDSVWARLNNPKASRPPTTPQKPSETTSDAENIPTPSSEPAAPATSTPEPTITIPHTYIFAGETHTSTKTVPASSPEAIAYLASKAKNPTSTAATGPTLRRPLARKGLLEPNPSFLIKGREVPPRADLPTSIGGKGTRSLGCSVKASQWETGKEGKAKKLNTVEKSKLDWEAEVERQGMREELEKAEKSGGNYLGRMEFLGRVEGGREEEARVARLKLRGLQG</sequence>